<name>D4ZEG9_SHEVD</name>
<dbReference type="GO" id="GO:0005886">
    <property type="term" value="C:plasma membrane"/>
    <property type="evidence" value="ECO:0007669"/>
    <property type="project" value="UniProtKB-SubCell"/>
</dbReference>
<evidence type="ECO:0000256" key="1">
    <source>
        <dbReference type="ARBA" id="ARBA00004651"/>
    </source>
</evidence>
<evidence type="ECO:0000256" key="3">
    <source>
        <dbReference type="ARBA" id="ARBA00022989"/>
    </source>
</evidence>
<dbReference type="EMBL" id="AP011177">
    <property type="protein sequence ID" value="BAJ00199.1"/>
    <property type="molecule type" value="Genomic_DNA"/>
</dbReference>
<reference evidence="8" key="1">
    <citation type="journal article" date="2010" name="Mol. Biosyst.">
        <title>Complete genome sequence and comparative analysis of Shewanella violacea, a psychrophilic and piezophilic bacterium from deep sea floor sediments.</title>
        <authorList>
            <person name="Aono E."/>
            <person name="Baba T."/>
            <person name="Ara T."/>
            <person name="Nishi T."/>
            <person name="Nakamichi T."/>
            <person name="Inamoto E."/>
            <person name="Toyonaga H."/>
            <person name="Hasegawa M."/>
            <person name="Takai Y."/>
            <person name="Okumura Y."/>
            <person name="Baba M."/>
            <person name="Tomita M."/>
            <person name="Kato C."/>
            <person name="Oshima T."/>
            <person name="Nakasone K."/>
            <person name="Mori H."/>
        </authorList>
    </citation>
    <scope>NUCLEOTIDE SEQUENCE [LARGE SCALE GENOMIC DNA]</scope>
    <source>
        <strain evidence="8">JCM 10179 / CIP 106290 / LMG 19151 / DSS12</strain>
    </source>
</reference>
<evidence type="ECO:0000313" key="7">
    <source>
        <dbReference type="EMBL" id="BAJ00199.1"/>
    </source>
</evidence>
<keyword evidence="3 6" id="KW-1133">Transmembrane helix</keyword>
<evidence type="ECO:0000256" key="5">
    <source>
        <dbReference type="SAM" id="MobiDB-lite"/>
    </source>
</evidence>
<feature type="compositionally biased region" description="Low complexity" evidence="5">
    <location>
        <begin position="71"/>
        <end position="82"/>
    </location>
</feature>
<dbReference type="SUPFAM" id="SSF90123">
    <property type="entry name" value="ABC transporter transmembrane region"/>
    <property type="match status" value="1"/>
</dbReference>
<evidence type="ECO:0000256" key="2">
    <source>
        <dbReference type="ARBA" id="ARBA00022692"/>
    </source>
</evidence>
<feature type="region of interest" description="Disordered" evidence="5">
    <location>
        <begin position="71"/>
        <end position="122"/>
    </location>
</feature>
<keyword evidence="2 6" id="KW-0812">Transmembrane</keyword>
<dbReference type="KEGG" id="svo:SVI_0228"/>
<evidence type="ECO:0000256" key="6">
    <source>
        <dbReference type="SAM" id="Phobius"/>
    </source>
</evidence>
<feature type="transmembrane region" description="Helical" evidence="6">
    <location>
        <begin position="20"/>
        <end position="37"/>
    </location>
</feature>
<organism evidence="7 8">
    <name type="scientific">Shewanella violacea (strain JCM 10179 / CIP 106290 / LMG 19151 / DSS12)</name>
    <dbReference type="NCBI Taxonomy" id="637905"/>
    <lineage>
        <taxon>Bacteria</taxon>
        <taxon>Pseudomonadati</taxon>
        <taxon>Pseudomonadota</taxon>
        <taxon>Gammaproteobacteria</taxon>
        <taxon>Alteromonadales</taxon>
        <taxon>Shewanellaceae</taxon>
        <taxon>Shewanella</taxon>
    </lineage>
</organism>
<dbReference type="GO" id="GO:0005524">
    <property type="term" value="F:ATP binding"/>
    <property type="evidence" value="ECO:0007669"/>
    <property type="project" value="InterPro"/>
</dbReference>
<dbReference type="eggNOG" id="ENOG5031E7Y">
    <property type="taxonomic scope" value="Bacteria"/>
</dbReference>
<proteinExistence type="predicted"/>
<evidence type="ECO:0000256" key="4">
    <source>
        <dbReference type="ARBA" id="ARBA00023136"/>
    </source>
</evidence>
<dbReference type="HOGENOM" id="CLU_169028_0_0_6"/>
<dbReference type="AlphaFoldDB" id="D4ZEG9"/>
<gene>
    <name evidence="7" type="ordered locus">SVI_0228</name>
</gene>
<accession>D4ZEG9</accession>
<dbReference type="Proteomes" id="UP000002350">
    <property type="component" value="Chromosome"/>
</dbReference>
<feature type="compositionally biased region" description="Polar residues" evidence="5">
    <location>
        <begin position="83"/>
        <end position="103"/>
    </location>
</feature>
<protein>
    <submittedName>
        <fullName evidence="7">Uncharacterized protein</fullName>
    </submittedName>
</protein>
<dbReference type="RefSeq" id="WP_013049514.1">
    <property type="nucleotide sequence ID" value="NC_014012.1"/>
</dbReference>
<evidence type="ECO:0000313" key="8">
    <source>
        <dbReference type="Proteomes" id="UP000002350"/>
    </source>
</evidence>
<keyword evidence="8" id="KW-1185">Reference proteome</keyword>
<sequence>MIYSQFQQSPFQARFSGVKGWMAFAIGILVITLALIALPFLLLFGAISFILLSLFGRLFLKRQLAKFQQQQAQSTNASSQQQDSFSTPSEHQSQPIFTDNAFTDNRHQAKPHQGRTYEHDPS</sequence>
<dbReference type="InterPro" id="IPR036640">
    <property type="entry name" value="ABC1_TM_sf"/>
</dbReference>
<dbReference type="OrthoDB" id="6267525at2"/>
<keyword evidence="4 6" id="KW-0472">Membrane</keyword>
<comment type="subcellular location">
    <subcellularLocation>
        <location evidence="1">Cell membrane</location>
        <topology evidence="1">Multi-pass membrane protein</topology>
    </subcellularLocation>
</comment>
<feature type="transmembrane region" description="Helical" evidence="6">
    <location>
        <begin position="43"/>
        <end position="60"/>
    </location>
</feature>